<organism evidence="3 4">
    <name type="scientific">Tolumonas osonensis</name>
    <dbReference type="NCBI Taxonomy" id="675874"/>
    <lineage>
        <taxon>Bacteria</taxon>
        <taxon>Pseudomonadati</taxon>
        <taxon>Pseudomonadota</taxon>
        <taxon>Gammaproteobacteria</taxon>
        <taxon>Aeromonadales</taxon>
        <taxon>Aeromonadaceae</taxon>
        <taxon>Tolumonas</taxon>
    </lineage>
</organism>
<dbReference type="GO" id="GO:0005737">
    <property type="term" value="C:cytoplasm"/>
    <property type="evidence" value="ECO:0007669"/>
    <property type="project" value="TreeGrafter"/>
</dbReference>
<comment type="caution">
    <text evidence="3">The sequence shown here is derived from an EMBL/GenBank/DDBJ whole genome shotgun (WGS) entry which is preliminary data.</text>
</comment>
<evidence type="ECO:0000313" key="4">
    <source>
        <dbReference type="Proteomes" id="UP000585721"/>
    </source>
</evidence>
<dbReference type="PANTHER" id="PTHR15032:SF36">
    <property type="entry name" value="METALLO-BETA-LACTAMASE DOMAIN-CONTAINING PROTEIN"/>
    <property type="match status" value="1"/>
</dbReference>
<dbReference type="GO" id="GO:0070290">
    <property type="term" value="F:N-acylphosphatidylethanolamine-specific phospholipase D activity"/>
    <property type="evidence" value="ECO:0007669"/>
    <property type="project" value="InterPro"/>
</dbReference>
<name>A0A841GNQ6_9GAMM</name>
<dbReference type="Pfam" id="PF12706">
    <property type="entry name" value="Lactamase_B_2"/>
    <property type="match status" value="1"/>
</dbReference>
<dbReference type="CDD" id="cd16283">
    <property type="entry name" value="RomA-like_MBL-fold"/>
    <property type="match status" value="1"/>
</dbReference>
<accession>A0A841GNQ6</accession>
<feature type="compositionally biased region" description="Polar residues" evidence="1">
    <location>
        <begin position="1"/>
        <end position="12"/>
    </location>
</feature>
<keyword evidence="4" id="KW-1185">Reference proteome</keyword>
<evidence type="ECO:0000256" key="1">
    <source>
        <dbReference type="SAM" id="MobiDB-lite"/>
    </source>
</evidence>
<dbReference type="Proteomes" id="UP000585721">
    <property type="component" value="Unassembled WGS sequence"/>
</dbReference>
<proteinExistence type="predicted"/>
<gene>
    <name evidence="3" type="ORF">HNR75_002872</name>
</gene>
<feature type="domain" description="Metallo-beta-lactamase" evidence="2">
    <location>
        <begin position="74"/>
        <end position="265"/>
    </location>
</feature>
<reference evidence="3 4" key="1">
    <citation type="submission" date="2020-08" db="EMBL/GenBank/DDBJ databases">
        <title>Genomic Encyclopedia of Type Strains, Phase IV (KMG-IV): sequencing the most valuable type-strain genomes for metagenomic binning, comparative biology and taxonomic classification.</title>
        <authorList>
            <person name="Goeker M."/>
        </authorList>
    </citation>
    <scope>NUCLEOTIDE SEQUENCE [LARGE SCALE GENOMIC DNA]</scope>
    <source>
        <strain evidence="3 4">DSM 22975</strain>
    </source>
</reference>
<dbReference type="PANTHER" id="PTHR15032">
    <property type="entry name" value="N-ACYL-PHOSPHATIDYLETHANOLAMINE-HYDROLYZING PHOSPHOLIPASE D"/>
    <property type="match status" value="1"/>
</dbReference>
<dbReference type="RefSeq" id="WP_188027644.1">
    <property type="nucleotide sequence ID" value="NZ_JACHGR010000011.1"/>
</dbReference>
<dbReference type="SUPFAM" id="SSF56281">
    <property type="entry name" value="Metallo-hydrolase/oxidoreductase"/>
    <property type="match status" value="1"/>
</dbReference>
<evidence type="ECO:0000259" key="2">
    <source>
        <dbReference type="Pfam" id="PF12706"/>
    </source>
</evidence>
<dbReference type="Gene3D" id="3.60.15.10">
    <property type="entry name" value="Ribonuclease Z/Hydroxyacylglutathione hydrolase-like"/>
    <property type="match status" value="1"/>
</dbReference>
<dbReference type="AlphaFoldDB" id="A0A841GNQ6"/>
<dbReference type="InterPro" id="IPR024884">
    <property type="entry name" value="NAPE-PLD"/>
</dbReference>
<sequence length="319" mass="36508">MRYTNQDGSQRSFPLKHVLRRQTGWHGERQPRSGRTGIPVPVVHNDGADLHQYQHDTLTWIGHSSFLLQLGGLNMLIDPVMSSSLGGVVPRNVAPGLSWSALPKKIDVVMITHNHRDHMDVPTLKKLGPHPLYLVPHGMRHWFLKNGFPQVQELEWWQQTQVGNAIMTFVPAQHWSRRGLMDMNTSWWGGFVMEHDGFRLYHAGDTAWFEGFRDIGRRCGPIDVAMLPIGAYAPRWFMRHQHMDPDDALKAFVALEAKLFVAMHWGTFKLTDEPLNEPPIRLRDLWHKLQLPQGRLAIPAIGQTLEFPRLDLSMALSAE</sequence>
<dbReference type="EMBL" id="JACHGR010000011">
    <property type="protein sequence ID" value="MBB6056925.1"/>
    <property type="molecule type" value="Genomic_DNA"/>
</dbReference>
<dbReference type="GO" id="GO:0008270">
    <property type="term" value="F:zinc ion binding"/>
    <property type="evidence" value="ECO:0007669"/>
    <property type="project" value="InterPro"/>
</dbReference>
<dbReference type="InterPro" id="IPR036866">
    <property type="entry name" value="RibonucZ/Hydroxyglut_hydro"/>
</dbReference>
<evidence type="ECO:0000313" key="3">
    <source>
        <dbReference type="EMBL" id="MBB6056925.1"/>
    </source>
</evidence>
<feature type="region of interest" description="Disordered" evidence="1">
    <location>
        <begin position="1"/>
        <end position="37"/>
    </location>
</feature>
<dbReference type="InterPro" id="IPR001279">
    <property type="entry name" value="Metallo-B-lactamas"/>
</dbReference>
<protein>
    <submittedName>
        <fullName evidence="3">L-ascorbate metabolism protein UlaG (Beta-lactamase superfamily)</fullName>
    </submittedName>
</protein>
<dbReference type="PIRSF" id="PIRSF038896">
    <property type="entry name" value="NAPE-PLD"/>
    <property type="match status" value="1"/>
</dbReference>